<dbReference type="GO" id="GO:0030170">
    <property type="term" value="F:pyridoxal phosphate binding"/>
    <property type="evidence" value="ECO:0007669"/>
    <property type="project" value="InterPro"/>
</dbReference>
<sequence length="222" mass="24836">METASVVAVCRVHQLLPDASSVGVTAIDKRPAEGPVKVHRLGLQGDIQANRVHHGGPDQALYAYSQEDADYWAGKLQRDLPPGIFGENLRVAGIDATGAVIGERWKIGLSLEVEVTSPRTPCATFQRRMREPHFVKRFTEEGRVGTYLRVIRTGTIQAGDHIHRLYVPKHGITVGRWFSEPDLESMEALKDADADGEIRLQQPEFRQKFEALERQLGRQPRP</sequence>
<gene>
    <name evidence="2" type="ORF">J2X12_000447</name>
</gene>
<dbReference type="GO" id="GO:0030151">
    <property type="term" value="F:molybdenum ion binding"/>
    <property type="evidence" value="ECO:0007669"/>
    <property type="project" value="InterPro"/>
</dbReference>
<dbReference type="Pfam" id="PF03473">
    <property type="entry name" value="MOSC"/>
    <property type="match status" value="1"/>
</dbReference>
<dbReference type="AlphaFoldDB" id="A0AAW8N6P7"/>
<feature type="domain" description="MOSC" evidence="1">
    <location>
        <begin position="30"/>
        <end position="165"/>
    </location>
</feature>
<proteinExistence type="predicted"/>
<dbReference type="RefSeq" id="WP_310109002.1">
    <property type="nucleotide sequence ID" value="NZ_JAVDTN010000001.1"/>
</dbReference>
<dbReference type="Proteomes" id="UP001262032">
    <property type="component" value="Unassembled WGS sequence"/>
</dbReference>
<organism evidence="2 3">
    <name type="scientific">Pseudarthrobacter oxydans</name>
    <name type="common">Arthrobacter oxydans</name>
    <dbReference type="NCBI Taxonomy" id="1671"/>
    <lineage>
        <taxon>Bacteria</taxon>
        <taxon>Bacillati</taxon>
        <taxon>Actinomycetota</taxon>
        <taxon>Actinomycetes</taxon>
        <taxon>Micrococcales</taxon>
        <taxon>Micrococcaceae</taxon>
        <taxon>Pseudarthrobacter</taxon>
    </lineage>
</organism>
<dbReference type="GeneID" id="97420933"/>
<protein>
    <submittedName>
        <fullName evidence="2">MOSC domain-containing protein YiiM</fullName>
    </submittedName>
</protein>
<evidence type="ECO:0000313" key="3">
    <source>
        <dbReference type="Proteomes" id="UP001262032"/>
    </source>
</evidence>
<dbReference type="InterPro" id="IPR052353">
    <property type="entry name" value="Benzoxazolinone_Detox_Enz"/>
</dbReference>
<dbReference type="Gene3D" id="2.40.33.20">
    <property type="entry name" value="PK beta-barrel domain-like"/>
    <property type="match status" value="1"/>
</dbReference>
<dbReference type="PANTHER" id="PTHR30212:SF2">
    <property type="entry name" value="PROTEIN YIIM"/>
    <property type="match status" value="1"/>
</dbReference>
<dbReference type="PROSITE" id="PS51340">
    <property type="entry name" value="MOSC"/>
    <property type="match status" value="1"/>
</dbReference>
<dbReference type="GO" id="GO:0003824">
    <property type="term" value="F:catalytic activity"/>
    <property type="evidence" value="ECO:0007669"/>
    <property type="project" value="InterPro"/>
</dbReference>
<dbReference type="SUPFAM" id="SSF50800">
    <property type="entry name" value="PK beta-barrel domain-like"/>
    <property type="match status" value="1"/>
</dbReference>
<dbReference type="InterPro" id="IPR005302">
    <property type="entry name" value="MoCF_Sase_C"/>
</dbReference>
<evidence type="ECO:0000259" key="1">
    <source>
        <dbReference type="PROSITE" id="PS51340"/>
    </source>
</evidence>
<name>A0AAW8N6P7_PSEOX</name>
<accession>A0AAW8N6P7</accession>
<dbReference type="InterPro" id="IPR011037">
    <property type="entry name" value="Pyrv_Knase-like_insert_dom_sf"/>
</dbReference>
<evidence type="ECO:0000313" key="2">
    <source>
        <dbReference type="EMBL" id="MDR7162446.1"/>
    </source>
</evidence>
<comment type="caution">
    <text evidence="2">The sequence shown here is derived from an EMBL/GenBank/DDBJ whole genome shotgun (WGS) entry which is preliminary data.</text>
</comment>
<reference evidence="2" key="1">
    <citation type="submission" date="2023-07" db="EMBL/GenBank/DDBJ databases">
        <title>Sorghum-associated microbial communities from plants grown in Nebraska, USA.</title>
        <authorList>
            <person name="Schachtman D."/>
        </authorList>
    </citation>
    <scope>NUCLEOTIDE SEQUENCE</scope>
    <source>
        <strain evidence="2">BE261</strain>
    </source>
</reference>
<dbReference type="PANTHER" id="PTHR30212">
    <property type="entry name" value="PROTEIN YIIM"/>
    <property type="match status" value="1"/>
</dbReference>
<dbReference type="EMBL" id="JAVDWN010000001">
    <property type="protein sequence ID" value="MDR7162446.1"/>
    <property type="molecule type" value="Genomic_DNA"/>
</dbReference>